<feature type="chain" id="PRO_5046796151" description="Fibronectin type-III domain-containing protein" evidence="1">
    <location>
        <begin position="38"/>
        <end position="274"/>
    </location>
</feature>
<reference evidence="2 3" key="1">
    <citation type="submission" date="2020-03" db="EMBL/GenBank/DDBJ databases">
        <title>Two novel Motilibacter sp.</title>
        <authorList>
            <person name="Liu S."/>
        </authorList>
    </citation>
    <scope>NUCLEOTIDE SEQUENCE [LARGE SCALE GENOMIC DNA]</scope>
    <source>
        <strain evidence="2 3">E257</strain>
    </source>
</reference>
<protein>
    <recommendedName>
        <fullName evidence="4">Fibronectin type-III domain-containing protein</fullName>
    </recommendedName>
</protein>
<feature type="signal peptide" evidence="1">
    <location>
        <begin position="1"/>
        <end position="37"/>
    </location>
</feature>
<dbReference type="Proteomes" id="UP000800981">
    <property type="component" value="Unassembled WGS sequence"/>
</dbReference>
<gene>
    <name evidence="2" type="ORF">G9H71_04035</name>
</gene>
<proteinExistence type="predicted"/>
<accession>A0ABX0GT71</accession>
<evidence type="ECO:0000256" key="1">
    <source>
        <dbReference type="SAM" id="SignalP"/>
    </source>
</evidence>
<evidence type="ECO:0000313" key="2">
    <source>
        <dbReference type="EMBL" id="NHC12945.1"/>
    </source>
</evidence>
<name>A0ABX0GT71_9ACTN</name>
<sequence length="274" mass="28692">MTNRPAAKRPLTSILSAIALVLATLSASLASTGVAHADTCKDGVCITAAQTGAGLSNVTTTLQTNVPTTAYYYLFDSTGGVAGAKVVSVPSTTHVLSVDGLSPANDYTWWATVIDASGAAVARQSTVSTQRGRVQVRFDTADVWDDSDFWSAGDMSVYGRAGDAQVTIDESRQIDGDGLNGVGTSLHGLVLTVPNTAPTITAAVEMYDDDCDFFELCVHGLGPSWGQGSDSEADWATAWATAPTRNQDGKWHPFHGRVDGPVGFSAQLSYRVVP</sequence>
<keyword evidence="1" id="KW-0732">Signal</keyword>
<evidence type="ECO:0000313" key="3">
    <source>
        <dbReference type="Proteomes" id="UP000800981"/>
    </source>
</evidence>
<evidence type="ECO:0008006" key="4">
    <source>
        <dbReference type="Google" id="ProtNLM"/>
    </source>
</evidence>
<keyword evidence="3" id="KW-1185">Reference proteome</keyword>
<dbReference type="EMBL" id="JAANNP010000001">
    <property type="protein sequence ID" value="NHC12945.1"/>
    <property type="molecule type" value="Genomic_DNA"/>
</dbReference>
<organism evidence="2 3">
    <name type="scientific">Motilibacter deserti</name>
    <dbReference type="NCBI Taxonomy" id="2714956"/>
    <lineage>
        <taxon>Bacteria</taxon>
        <taxon>Bacillati</taxon>
        <taxon>Actinomycetota</taxon>
        <taxon>Actinomycetes</taxon>
        <taxon>Motilibacterales</taxon>
        <taxon>Motilibacteraceae</taxon>
        <taxon>Motilibacter</taxon>
    </lineage>
</organism>
<comment type="caution">
    <text evidence="2">The sequence shown here is derived from an EMBL/GenBank/DDBJ whole genome shotgun (WGS) entry which is preliminary data.</text>
</comment>
<dbReference type="RefSeq" id="WP_166278141.1">
    <property type="nucleotide sequence ID" value="NZ_JAANNP010000001.1"/>
</dbReference>